<evidence type="ECO:0000313" key="3">
    <source>
        <dbReference type="Proteomes" id="UP000559256"/>
    </source>
</evidence>
<dbReference type="EMBL" id="JAACJM010000352">
    <property type="protein sequence ID" value="KAF5328999.1"/>
    <property type="molecule type" value="Genomic_DNA"/>
</dbReference>
<proteinExistence type="predicted"/>
<reference evidence="2 3" key="1">
    <citation type="journal article" date="2020" name="ISME J.">
        <title>Uncovering the hidden diversity of litter-decomposition mechanisms in mushroom-forming fungi.</title>
        <authorList>
            <person name="Floudas D."/>
            <person name="Bentzer J."/>
            <person name="Ahren D."/>
            <person name="Johansson T."/>
            <person name="Persson P."/>
            <person name="Tunlid A."/>
        </authorList>
    </citation>
    <scope>NUCLEOTIDE SEQUENCE [LARGE SCALE GENOMIC DNA]</scope>
    <source>
        <strain evidence="2 3">CBS 291.85</strain>
    </source>
</reference>
<dbReference type="OrthoDB" id="3265169at2759"/>
<dbReference type="Proteomes" id="UP000559256">
    <property type="component" value="Unassembled WGS sequence"/>
</dbReference>
<accession>A0A8H5BT06</accession>
<organism evidence="2 3">
    <name type="scientific">Tetrapyrgos nigripes</name>
    <dbReference type="NCBI Taxonomy" id="182062"/>
    <lineage>
        <taxon>Eukaryota</taxon>
        <taxon>Fungi</taxon>
        <taxon>Dikarya</taxon>
        <taxon>Basidiomycota</taxon>
        <taxon>Agaricomycotina</taxon>
        <taxon>Agaricomycetes</taxon>
        <taxon>Agaricomycetidae</taxon>
        <taxon>Agaricales</taxon>
        <taxon>Marasmiineae</taxon>
        <taxon>Marasmiaceae</taxon>
        <taxon>Tetrapyrgos</taxon>
    </lineage>
</organism>
<dbReference type="AlphaFoldDB" id="A0A8H5BT06"/>
<evidence type="ECO:0000313" key="2">
    <source>
        <dbReference type="EMBL" id="KAF5328999.1"/>
    </source>
</evidence>
<comment type="caution">
    <text evidence="2">The sequence shown here is derived from an EMBL/GenBank/DDBJ whole genome shotgun (WGS) entry which is preliminary data.</text>
</comment>
<evidence type="ECO:0000259" key="1">
    <source>
        <dbReference type="Pfam" id="PF20415"/>
    </source>
</evidence>
<dbReference type="InterPro" id="IPR046522">
    <property type="entry name" value="DUF6699"/>
</dbReference>
<feature type="domain" description="DUF6699" evidence="1">
    <location>
        <begin position="64"/>
        <end position="152"/>
    </location>
</feature>
<gene>
    <name evidence="2" type="ORF">D9758_018863</name>
</gene>
<keyword evidence="3" id="KW-1185">Reference proteome</keyword>
<dbReference type="Pfam" id="PF20415">
    <property type="entry name" value="DUF6699"/>
    <property type="match status" value="1"/>
</dbReference>
<sequence>MSVTWSVHENPKARMSTPGSWTWDAYKTQDEAPIHPCSSIPLPGQVGHDVDVIPLLKSGSGLDIDLRMSPVVLCGRNDGWEKYLLRPATIPPLPSMSIVHPALPWAVTVHRSAYEFVTVKDVMVTVLGVLATPVEQMMPGGPVWQEKERKEKSTDRTTRLDYLPGTKLIGLRKSRRGEDIWVMEVV</sequence>
<protein>
    <recommendedName>
        <fullName evidence="1">DUF6699 domain-containing protein</fullName>
    </recommendedName>
</protein>
<name>A0A8H5BT06_9AGAR</name>